<dbReference type="Gene3D" id="3.30.360.10">
    <property type="entry name" value="Dihydrodipicolinate Reductase, domain 2"/>
    <property type="match status" value="1"/>
</dbReference>
<sequence>MIRVGVVGLGVISRFYLDAIEHSREFALAAVCDLDPAALSGVAAPGYRDHRAMLADGGLDAVIVTTPNDIHARVSRDVLDAGLPVCVEKPLATKHVDGETLVELAAARGVALFTAFHRRYNRNVRELYDKLVEAAPITSMTVRYWEKIEEHAGADIWYLDAARCGGGCVADNGPNALDLVHLFVGPVALRDVRITRDTDGVDRRATLELDRATVDLDWSFPGEVKDIEVCLGDGSFLRADLLAGYPKFKESLWHEYAELLRDFARAVRQGGSWRDPGLTTLSLVNECYRRENDA</sequence>
<dbReference type="Proteomes" id="UP001595645">
    <property type="component" value="Unassembled WGS sequence"/>
</dbReference>
<dbReference type="EMBL" id="JBHRWK010000056">
    <property type="protein sequence ID" value="MFC3453801.1"/>
    <property type="molecule type" value="Genomic_DNA"/>
</dbReference>
<dbReference type="PANTHER" id="PTHR43708:SF5">
    <property type="entry name" value="CONSERVED EXPRESSED OXIDOREDUCTASE (EUROFUNG)-RELATED"/>
    <property type="match status" value="1"/>
</dbReference>
<comment type="caution">
    <text evidence="4">The sequence shown here is derived from an EMBL/GenBank/DDBJ whole genome shotgun (WGS) entry which is preliminary data.</text>
</comment>
<name>A0ABV7P5V3_9PSEU</name>
<evidence type="ECO:0000313" key="5">
    <source>
        <dbReference type="Proteomes" id="UP001595645"/>
    </source>
</evidence>
<comment type="similarity">
    <text evidence="1">Belongs to the Gfo/Idh/MocA family.</text>
</comment>
<dbReference type="PANTHER" id="PTHR43708">
    <property type="entry name" value="CONSERVED EXPRESSED OXIDOREDUCTASE (EUROFUNG)"/>
    <property type="match status" value="1"/>
</dbReference>
<evidence type="ECO:0000313" key="4">
    <source>
        <dbReference type="EMBL" id="MFC3453801.1"/>
    </source>
</evidence>
<dbReference type="InterPro" id="IPR000683">
    <property type="entry name" value="Gfo/Idh/MocA-like_OxRdtase_N"/>
</dbReference>
<evidence type="ECO:0000259" key="3">
    <source>
        <dbReference type="Pfam" id="PF01408"/>
    </source>
</evidence>
<dbReference type="InterPro" id="IPR036291">
    <property type="entry name" value="NAD(P)-bd_dom_sf"/>
</dbReference>
<keyword evidence="5" id="KW-1185">Reference proteome</keyword>
<protein>
    <submittedName>
        <fullName evidence="4">Gfo/Idh/MocA family protein</fullName>
    </submittedName>
</protein>
<dbReference type="SUPFAM" id="SSF51735">
    <property type="entry name" value="NAD(P)-binding Rossmann-fold domains"/>
    <property type="match status" value="1"/>
</dbReference>
<dbReference type="Pfam" id="PF01408">
    <property type="entry name" value="GFO_IDH_MocA"/>
    <property type="match status" value="1"/>
</dbReference>
<proteinExistence type="inferred from homology"/>
<gene>
    <name evidence="4" type="ORF">ACFOSH_30570</name>
</gene>
<evidence type="ECO:0000256" key="1">
    <source>
        <dbReference type="ARBA" id="ARBA00010928"/>
    </source>
</evidence>
<evidence type="ECO:0000256" key="2">
    <source>
        <dbReference type="ARBA" id="ARBA00023002"/>
    </source>
</evidence>
<accession>A0ABV7P5V3</accession>
<keyword evidence="2" id="KW-0560">Oxidoreductase</keyword>
<dbReference type="RefSeq" id="WP_378242743.1">
    <property type="nucleotide sequence ID" value="NZ_JBHRWK010000056.1"/>
</dbReference>
<dbReference type="InterPro" id="IPR051317">
    <property type="entry name" value="Gfo/Idh/MocA_oxidoreduct"/>
</dbReference>
<reference evidence="5" key="1">
    <citation type="journal article" date="2019" name="Int. J. Syst. Evol. Microbiol.">
        <title>The Global Catalogue of Microorganisms (GCM) 10K type strain sequencing project: providing services to taxonomists for standard genome sequencing and annotation.</title>
        <authorList>
            <consortium name="The Broad Institute Genomics Platform"/>
            <consortium name="The Broad Institute Genome Sequencing Center for Infectious Disease"/>
            <person name="Wu L."/>
            <person name="Ma J."/>
        </authorList>
    </citation>
    <scope>NUCLEOTIDE SEQUENCE [LARGE SCALE GENOMIC DNA]</scope>
    <source>
        <strain evidence="5">CGMCC 4.7676</strain>
    </source>
</reference>
<organism evidence="4 5">
    <name type="scientific">Amycolatopsis speibonae</name>
    <dbReference type="NCBI Taxonomy" id="1450224"/>
    <lineage>
        <taxon>Bacteria</taxon>
        <taxon>Bacillati</taxon>
        <taxon>Actinomycetota</taxon>
        <taxon>Actinomycetes</taxon>
        <taxon>Pseudonocardiales</taxon>
        <taxon>Pseudonocardiaceae</taxon>
        <taxon>Amycolatopsis</taxon>
    </lineage>
</organism>
<feature type="domain" description="Gfo/Idh/MocA-like oxidoreductase N-terminal" evidence="3">
    <location>
        <begin position="2"/>
        <end position="115"/>
    </location>
</feature>
<dbReference type="Gene3D" id="3.40.50.720">
    <property type="entry name" value="NAD(P)-binding Rossmann-like Domain"/>
    <property type="match status" value="1"/>
</dbReference>